<protein>
    <submittedName>
        <fullName evidence="3">Uncharacterized protein</fullName>
    </submittedName>
</protein>
<feature type="region of interest" description="Disordered" evidence="1">
    <location>
        <begin position="191"/>
        <end position="216"/>
    </location>
</feature>
<accession>A0A9Q3HIX7</accession>
<keyword evidence="4" id="KW-1185">Reference proteome</keyword>
<dbReference type="Proteomes" id="UP000765509">
    <property type="component" value="Unassembled WGS sequence"/>
</dbReference>
<gene>
    <name evidence="3" type="ORF">O181_043934</name>
</gene>
<dbReference type="OrthoDB" id="2153847at2759"/>
<evidence type="ECO:0000313" key="4">
    <source>
        <dbReference type="Proteomes" id="UP000765509"/>
    </source>
</evidence>
<organism evidence="3 4">
    <name type="scientific">Austropuccinia psidii MF-1</name>
    <dbReference type="NCBI Taxonomy" id="1389203"/>
    <lineage>
        <taxon>Eukaryota</taxon>
        <taxon>Fungi</taxon>
        <taxon>Dikarya</taxon>
        <taxon>Basidiomycota</taxon>
        <taxon>Pucciniomycotina</taxon>
        <taxon>Pucciniomycetes</taxon>
        <taxon>Pucciniales</taxon>
        <taxon>Sphaerophragmiaceae</taxon>
        <taxon>Austropuccinia</taxon>
    </lineage>
</organism>
<reference evidence="3" key="1">
    <citation type="submission" date="2021-03" db="EMBL/GenBank/DDBJ databases">
        <title>Draft genome sequence of rust myrtle Austropuccinia psidii MF-1, a brazilian biotype.</title>
        <authorList>
            <person name="Quecine M.C."/>
            <person name="Pachon D.M.R."/>
            <person name="Bonatelli M.L."/>
            <person name="Correr F.H."/>
            <person name="Franceschini L.M."/>
            <person name="Leite T.F."/>
            <person name="Margarido G.R.A."/>
            <person name="Almeida C.A."/>
            <person name="Ferrarezi J.A."/>
            <person name="Labate C.A."/>
        </authorList>
    </citation>
    <scope>NUCLEOTIDE SEQUENCE</scope>
    <source>
        <strain evidence="3">MF-1</strain>
    </source>
</reference>
<feature type="signal peptide" evidence="2">
    <location>
        <begin position="1"/>
        <end position="25"/>
    </location>
</feature>
<dbReference type="EMBL" id="AVOT02017798">
    <property type="protein sequence ID" value="MBW0504219.1"/>
    <property type="molecule type" value="Genomic_DNA"/>
</dbReference>
<evidence type="ECO:0000256" key="2">
    <source>
        <dbReference type="SAM" id="SignalP"/>
    </source>
</evidence>
<proteinExistence type="predicted"/>
<dbReference type="AlphaFoldDB" id="A0A9Q3HIX7"/>
<comment type="caution">
    <text evidence="3">The sequence shown here is derived from an EMBL/GenBank/DDBJ whole genome shotgun (WGS) entry which is preliminary data.</text>
</comment>
<feature type="chain" id="PRO_5040405806" evidence="2">
    <location>
        <begin position="26"/>
        <end position="240"/>
    </location>
</feature>
<keyword evidence="2" id="KW-0732">Signal</keyword>
<evidence type="ECO:0000313" key="3">
    <source>
        <dbReference type="EMBL" id="MBW0504219.1"/>
    </source>
</evidence>
<evidence type="ECO:0000256" key="1">
    <source>
        <dbReference type="SAM" id="MobiDB-lite"/>
    </source>
</evidence>
<sequence length="240" mass="26560">MQSSFLFTVMVSSFLFLFQLEKYEASIATHRHARRQIPQEWAHAPIIRQVDTLLKKNNPQGIMHPIYSLLGEKGASEGMGMFDKKNFDCFQKSIADQAFTNAKVNNDLAGQQSAIIFASLEKNTPGVGLASAPCKSLTMKNKEIERLIQHQDAASPDAKKNNVEAALLVAESLKDIGTPMDDIVRLTQSSGTFEAGDPKNPNNGRGNSCDDKDDKDGCIVSKNLLKYDVTKEEIEQRLKV</sequence>
<name>A0A9Q3HIX7_9BASI</name>